<evidence type="ECO:0000313" key="5">
    <source>
        <dbReference type="Proteomes" id="UP000266441"/>
    </source>
</evidence>
<reference evidence="4 5" key="1">
    <citation type="journal article" date="2015" name="Int. J. Syst. Evol. Microbiol.">
        <title>Mariniphaga sediminis sp. nov., isolated from coastal sediment.</title>
        <authorList>
            <person name="Wang F.Q."/>
            <person name="Shen Q.Y."/>
            <person name="Chen G.J."/>
            <person name="Du Z.J."/>
        </authorList>
    </citation>
    <scope>NUCLEOTIDE SEQUENCE [LARGE SCALE GENOMIC DNA]</scope>
    <source>
        <strain evidence="4 5">SY21</strain>
    </source>
</reference>
<evidence type="ECO:0000313" key="4">
    <source>
        <dbReference type="EMBL" id="RIH64428.1"/>
    </source>
</evidence>
<dbReference type="NCBIfam" id="TIGR04056">
    <property type="entry name" value="OMP_RagA_SusC"/>
    <property type="match status" value="1"/>
</dbReference>
<keyword evidence="2" id="KW-0813">Transport</keyword>
<evidence type="ECO:0000256" key="2">
    <source>
        <dbReference type="PROSITE-ProRule" id="PRU01360"/>
    </source>
</evidence>
<organism evidence="4 5">
    <name type="scientific">Mariniphaga sediminis</name>
    <dbReference type="NCBI Taxonomy" id="1628158"/>
    <lineage>
        <taxon>Bacteria</taxon>
        <taxon>Pseudomonadati</taxon>
        <taxon>Bacteroidota</taxon>
        <taxon>Bacteroidia</taxon>
        <taxon>Marinilabiliales</taxon>
        <taxon>Prolixibacteraceae</taxon>
        <taxon>Mariniphaga</taxon>
    </lineage>
</organism>
<comment type="similarity">
    <text evidence="2">Belongs to the TonB-dependent receptor family.</text>
</comment>
<name>A0A399CZR5_9BACT</name>
<keyword evidence="5" id="KW-1185">Reference proteome</keyword>
<protein>
    <submittedName>
        <fullName evidence="4">SusC/RagA family TonB-linked outer membrane protein</fullName>
    </submittedName>
</protein>
<accession>A0A399CZR5</accession>
<dbReference type="RefSeq" id="WP_119350853.1">
    <property type="nucleotide sequence ID" value="NZ_QWET01000011.1"/>
</dbReference>
<dbReference type="InterPro" id="IPR037066">
    <property type="entry name" value="Plug_dom_sf"/>
</dbReference>
<feature type="domain" description="TonB-dependent receptor plug" evidence="3">
    <location>
        <begin position="62"/>
        <end position="162"/>
    </location>
</feature>
<dbReference type="Proteomes" id="UP000266441">
    <property type="component" value="Unassembled WGS sequence"/>
</dbReference>
<dbReference type="GO" id="GO:0015344">
    <property type="term" value="F:siderophore uptake transmembrane transporter activity"/>
    <property type="evidence" value="ECO:0007669"/>
    <property type="project" value="TreeGrafter"/>
</dbReference>
<gene>
    <name evidence="4" type="ORF">D1164_15190</name>
</gene>
<dbReference type="PANTHER" id="PTHR30069">
    <property type="entry name" value="TONB-DEPENDENT OUTER MEMBRANE RECEPTOR"/>
    <property type="match status" value="1"/>
</dbReference>
<keyword evidence="2" id="KW-0472">Membrane</keyword>
<dbReference type="InterPro" id="IPR039426">
    <property type="entry name" value="TonB-dep_rcpt-like"/>
</dbReference>
<comment type="caution">
    <text evidence="4">The sequence shown here is derived from an EMBL/GenBank/DDBJ whole genome shotgun (WGS) entry which is preliminary data.</text>
</comment>
<dbReference type="Gene3D" id="2.170.130.10">
    <property type="entry name" value="TonB-dependent receptor, plug domain"/>
    <property type="match status" value="1"/>
</dbReference>
<keyword evidence="2" id="KW-0998">Cell outer membrane</keyword>
<dbReference type="Pfam" id="PF07715">
    <property type="entry name" value="Plug"/>
    <property type="match status" value="1"/>
</dbReference>
<dbReference type="PANTHER" id="PTHR30069:SF29">
    <property type="entry name" value="HEMOGLOBIN AND HEMOGLOBIN-HAPTOGLOBIN-BINDING PROTEIN 1-RELATED"/>
    <property type="match status" value="1"/>
</dbReference>
<dbReference type="OrthoDB" id="1032271at2"/>
<sequence>MNQQYIYAKYPRIVLYTLLIFIATNAYSFGGKKTTIQEISDPDSVTVKDEVILPDSNHEIISYNTVRNDDIIKSSTYTVGNALFGLIPGLIVRQGSGEPGVDSPNITIRGYGTFGNSNAPLVLVDGFEHDLNSISIEDIESITVLKDASAAILYGGRAANGVIAVTTKRGKIDRSNIEVNVLQGVQTPLYLPEFVGSADYATIYNQALINDGLPALYTNEEIQNYKTGDPIYYPSTNWLDKMVKNVTPATKLNVNATGGNDKIQYYASIGYLSNTGIYNHTEKHEGYSTNIKYESLSFRSNLDIKLNDEWNVKIDMQGKLDNKNAPVDSTSSIWNALYKYPTYIPVYAKDGLLGGTSYYPENPMGLINEKGHMNIHKRHLLTNITTEYNLERLVKGLKIGGRFGYDNYYTVTDGWQKSFDSYSVLGKDEITGEPILSSAYGAKTVLTYFEPEDERQSLRLNVQGYIDYSTELGSSNQLNAKVLYHQDELTLGSESPYYTQSIGGIIDYSIKDTYFAKAGMTYSGSEAFKKGNRFALFPSISAGWILSNESFLKDSKVIDYLKLRASAGTVGRSDLGLRFAYRDYYKYFGSYSFGTSGIYGGGLIQSDASNPDLTFEKADKFEISFESVILKNVNFSATYFLDNRRNILVSRNNIAPSIIGIEFRDVNAGEAKSYGLELSLGINKSTNNGGYFAQLNYTLMGSEVLYNAELPVPEGSEYYYRTGNQIGQAFGLEFAGFFDSHEDIANSPVQQFGEVNPGDMKYKDKNNDGYVNEYDKGPIGDTGLKSEFGLILGSNYKGFDIQAVIQGRLGSSMYMGGYSQIYWPLINENGVSTYILDQTPWTESDKAHANYPKLTTVASSNNYRSSSFWYKDADFARLRSAELGYNFSESLASRCKAEKIRVFLRGTNLFTLTNLEYGDPERMTSYPAMKTYNVGVNVQF</sequence>
<dbReference type="GO" id="GO:0044718">
    <property type="term" value="P:siderophore transmembrane transport"/>
    <property type="evidence" value="ECO:0007669"/>
    <property type="project" value="TreeGrafter"/>
</dbReference>
<dbReference type="InterPro" id="IPR012910">
    <property type="entry name" value="Plug_dom"/>
</dbReference>
<dbReference type="SUPFAM" id="SSF56935">
    <property type="entry name" value="Porins"/>
    <property type="match status" value="1"/>
</dbReference>
<evidence type="ECO:0000256" key="1">
    <source>
        <dbReference type="ARBA" id="ARBA00022729"/>
    </source>
</evidence>
<dbReference type="InterPro" id="IPR023996">
    <property type="entry name" value="TonB-dep_OMP_SusC/RagA"/>
</dbReference>
<keyword evidence="2" id="KW-0812">Transmembrane</keyword>
<comment type="subcellular location">
    <subcellularLocation>
        <location evidence="2">Cell outer membrane</location>
        <topology evidence="2">Multi-pass membrane protein</topology>
    </subcellularLocation>
</comment>
<dbReference type="PROSITE" id="PS52016">
    <property type="entry name" value="TONB_DEPENDENT_REC_3"/>
    <property type="match status" value="1"/>
</dbReference>
<keyword evidence="1" id="KW-0732">Signal</keyword>
<dbReference type="NCBIfam" id="TIGR04057">
    <property type="entry name" value="SusC_RagA_signa"/>
    <property type="match status" value="1"/>
</dbReference>
<proteinExistence type="inferred from homology"/>
<evidence type="ECO:0000259" key="3">
    <source>
        <dbReference type="Pfam" id="PF07715"/>
    </source>
</evidence>
<dbReference type="AlphaFoldDB" id="A0A399CZR5"/>
<dbReference type="GO" id="GO:0009279">
    <property type="term" value="C:cell outer membrane"/>
    <property type="evidence" value="ECO:0007669"/>
    <property type="project" value="UniProtKB-SubCell"/>
</dbReference>
<dbReference type="EMBL" id="QWET01000011">
    <property type="protein sequence ID" value="RIH64428.1"/>
    <property type="molecule type" value="Genomic_DNA"/>
</dbReference>
<dbReference type="InterPro" id="IPR023997">
    <property type="entry name" value="TonB-dep_OMP_SusC/RagA_CS"/>
</dbReference>
<keyword evidence="2" id="KW-1134">Transmembrane beta strand</keyword>